<comment type="subcellular location">
    <subcellularLocation>
        <location evidence="1 12">Endoplasmic reticulum membrane</location>
        <topology evidence="1 12">Multi-pass membrane protein</topology>
    </subcellularLocation>
</comment>
<dbReference type="GO" id="GO:0052917">
    <property type="term" value="F:dol-P-Man:Man(7)GlcNAc(2)-PP-Dol alpha-1,6-mannosyltransferase activity"/>
    <property type="evidence" value="ECO:0007669"/>
    <property type="project" value="UniProtKB-EC"/>
</dbReference>
<dbReference type="OrthoDB" id="19039at2759"/>
<feature type="chain" id="PRO_5002317500" description="Mannosyltransferase" evidence="13">
    <location>
        <begin position="20"/>
        <end position="498"/>
    </location>
</feature>
<dbReference type="Proteomes" id="UP000054007">
    <property type="component" value="Unassembled WGS sequence"/>
</dbReference>
<reference evidence="14 15" key="1">
    <citation type="journal article" date="2015" name="Fungal Genet. Biol.">
        <title>Evolution of novel wood decay mechanisms in Agaricales revealed by the genome sequences of Fistulina hepatica and Cylindrobasidium torrendii.</title>
        <authorList>
            <person name="Floudas D."/>
            <person name="Held B.W."/>
            <person name="Riley R."/>
            <person name="Nagy L.G."/>
            <person name="Koehler G."/>
            <person name="Ransdell A.S."/>
            <person name="Younus H."/>
            <person name="Chow J."/>
            <person name="Chiniquy J."/>
            <person name="Lipzen A."/>
            <person name="Tritt A."/>
            <person name="Sun H."/>
            <person name="Haridas S."/>
            <person name="LaButti K."/>
            <person name="Ohm R.A."/>
            <person name="Kues U."/>
            <person name="Blanchette R.A."/>
            <person name="Grigoriev I.V."/>
            <person name="Minto R.E."/>
            <person name="Hibbett D.S."/>
        </authorList>
    </citation>
    <scope>NUCLEOTIDE SEQUENCE [LARGE SCALE GENOMIC DNA]</scope>
    <source>
        <strain evidence="14 15">FP15055 ss-10</strain>
    </source>
</reference>
<dbReference type="EMBL" id="KN880443">
    <property type="protein sequence ID" value="KIY72463.1"/>
    <property type="molecule type" value="Genomic_DNA"/>
</dbReference>
<organism evidence="14 15">
    <name type="scientific">Cylindrobasidium torrendii FP15055 ss-10</name>
    <dbReference type="NCBI Taxonomy" id="1314674"/>
    <lineage>
        <taxon>Eukaryota</taxon>
        <taxon>Fungi</taxon>
        <taxon>Dikarya</taxon>
        <taxon>Basidiomycota</taxon>
        <taxon>Agaricomycotina</taxon>
        <taxon>Agaricomycetes</taxon>
        <taxon>Agaricomycetidae</taxon>
        <taxon>Agaricales</taxon>
        <taxon>Marasmiineae</taxon>
        <taxon>Physalacriaceae</taxon>
        <taxon>Cylindrobasidium</taxon>
    </lineage>
</organism>
<keyword evidence="8 12" id="KW-1133">Transmembrane helix</keyword>
<name>A0A0D7BPI3_9AGAR</name>
<evidence type="ECO:0000256" key="2">
    <source>
        <dbReference type="ARBA" id="ARBA00004922"/>
    </source>
</evidence>
<evidence type="ECO:0000256" key="7">
    <source>
        <dbReference type="ARBA" id="ARBA00022824"/>
    </source>
</evidence>
<keyword evidence="15" id="KW-1185">Reference proteome</keyword>
<feature type="transmembrane region" description="Helical" evidence="12">
    <location>
        <begin position="122"/>
        <end position="141"/>
    </location>
</feature>
<gene>
    <name evidence="14" type="ORF">CYLTODRAFT_417861</name>
</gene>
<evidence type="ECO:0000256" key="5">
    <source>
        <dbReference type="ARBA" id="ARBA00022679"/>
    </source>
</evidence>
<dbReference type="InterPro" id="IPR005599">
    <property type="entry name" value="GPI_mannosylTrfase"/>
</dbReference>
<evidence type="ECO:0000256" key="6">
    <source>
        <dbReference type="ARBA" id="ARBA00022692"/>
    </source>
</evidence>
<evidence type="ECO:0000256" key="8">
    <source>
        <dbReference type="ARBA" id="ARBA00022989"/>
    </source>
</evidence>
<feature type="signal peptide" evidence="13">
    <location>
        <begin position="1"/>
        <end position="19"/>
    </location>
</feature>
<dbReference type="STRING" id="1314674.A0A0D7BPI3"/>
<feature type="transmembrane region" description="Helical" evidence="12">
    <location>
        <begin position="180"/>
        <end position="207"/>
    </location>
</feature>
<evidence type="ECO:0000256" key="12">
    <source>
        <dbReference type="RuleBase" id="RU363075"/>
    </source>
</evidence>
<evidence type="ECO:0000256" key="4">
    <source>
        <dbReference type="ARBA" id="ARBA00022676"/>
    </source>
</evidence>
<keyword evidence="7 12" id="KW-0256">Endoplasmic reticulum</keyword>
<sequence>MAIVLDAALLATGCVHVLLAPYTKVEESFNLHATHDVLTFGIAPSALANYDHFIFPSPVPRTFVGSVVLAYASKPVIWAATHAGLVQSGVDVQVLLRLVLATANALGLCAIQRVVSRRFGRLTALFFVLLTISQFQLPFWMGRTLPNMFALPLVNMAIASMLERPPGSTQPSKRSVERMFALLTFAGVVFRAEVALLLAPLCIQYLLLRYVSFSRLVKIGLKSAFVSLALTVAVDTYFHASPTPIWPEFAGIYFNVVQGKSAEWGVEPAHAYFTRYLPKALMSSVVLWMVGAIADSRVRTFMLPTLAFLLLISGLGHKEWRFVVYVIPIFNVAAAKGLRWFVSKRKGTIYGRLLFAAAFGVILLQLGVTSWRTGTSIANYPGGEAMRVFHEHYANTSEPVSLHICNLAAQTGASLFTQERGNWRYSKEEGLSVKKLAGSGKFTHLIAEAGGHIPGAWRTTETIFGYGGNSFSMPAMGKMRGIASIKRIEQLVILERRT</sequence>
<keyword evidence="13" id="KW-0732">Signal</keyword>
<evidence type="ECO:0000313" key="15">
    <source>
        <dbReference type="Proteomes" id="UP000054007"/>
    </source>
</evidence>
<comment type="catalytic activity">
    <reaction evidence="11">
        <text>an alpha-D-Man-(1-&gt;2)-alpha-D-Man-(1-&gt;2)-alpha-D-Man-(1-&gt;3)-[alpha-D-Man-(1-&gt;2)-alpha-D-Man-(1-&gt;3)-alpha-D-Man-(1-&gt;6)]-beta-D-Man-(1-&gt;4)-beta-D-GlcNAc-(1-&gt;4)-alpha-D-GlcNAc-diphospho-di-trans,poly-cis-dolichol + a di-trans,poly-cis-dolichyl beta-D-mannosyl phosphate = an alpha-D-Man-(1-&gt;2)-alpha-D-Man-(1-&gt;2)-alpha-D-Man-(1-&gt;3)-[alpha-D-Man-(1-&gt;2)-alpha-D-Man-(1-&gt;3)-[alpha-D-Man-(1-&gt;6)]-alpha-D-Man-(1-&gt;6)]-beta-D-Man-(1-&gt;4)-beta-D-GlcNAc-(1-&gt;4)-alpha-D-GlcNAc-diphospho-di-trans,poly-cis-dolichol + a di-trans,poly-cis-dolichyl phosphate + H(+)</text>
        <dbReference type="Rhea" id="RHEA:29535"/>
        <dbReference type="Rhea" id="RHEA-COMP:19498"/>
        <dbReference type="Rhea" id="RHEA-COMP:19501"/>
        <dbReference type="Rhea" id="RHEA-COMP:19518"/>
        <dbReference type="Rhea" id="RHEA-COMP:19519"/>
        <dbReference type="ChEBI" id="CHEBI:15378"/>
        <dbReference type="ChEBI" id="CHEBI:57683"/>
        <dbReference type="ChEBI" id="CHEBI:58211"/>
        <dbReference type="ChEBI" id="CHEBI:132517"/>
        <dbReference type="ChEBI" id="CHEBI:132519"/>
        <dbReference type="EC" id="2.4.1.260"/>
    </reaction>
    <physiologicalReaction direction="left-to-right" evidence="11">
        <dbReference type="Rhea" id="RHEA:29536"/>
    </physiologicalReaction>
</comment>
<dbReference type="GO" id="GO:0005789">
    <property type="term" value="C:endoplasmic reticulum membrane"/>
    <property type="evidence" value="ECO:0007669"/>
    <property type="project" value="UniProtKB-SubCell"/>
</dbReference>
<protein>
    <recommendedName>
        <fullName evidence="12">Mannosyltransferase</fullName>
        <ecNumber evidence="12">2.4.1.-</ecNumber>
    </recommendedName>
</protein>
<keyword evidence="6 12" id="KW-0812">Transmembrane</keyword>
<dbReference type="Pfam" id="PF03901">
    <property type="entry name" value="Glyco_transf_22"/>
    <property type="match status" value="1"/>
</dbReference>
<dbReference type="EC" id="2.4.1.-" evidence="12"/>
<comment type="function">
    <text evidence="10">Mannosyltransferase that operates in the biosynthetic pathway of dolichol-linked oligosaccharides, the glycan precursors employed in protein asparagine (N)-glycosylation. The assembly of dolichol-linked oligosaccharides begins on the cytosolic side of the endoplasmic reticulum membrane and finishes in its lumen. The sequential addition of sugars to dolichol pyrophosphate produces dolichol-linked oligosaccharides containing fourteen sugars, including two GlcNAcs, nine mannoses and three glucoses. Once assembled, the oligosaccharide is transferred from the lipid to nascent proteins by oligosaccharyltransferases. In the lumen of the endoplasmic reticulum, adds the eighth mannose residue in an alpha-1,6 linkage onto Man(7)GlcNAc(2)-PP-dolichol to produce Man(8)GlcNAc(2)-PP-dolichol.</text>
</comment>
<evidence type="ECO:0000256" key="3">
    <source>
        <dbReference type="ARBA" id="ARBA00007063"/>
    </source>
</evidence>
<dbReference type="PANTHER" id="PTHR22760:SF1">
    <property type="entry name" value="DOL-P-MAN:MAN(7)GLCNAC(2)-PP-DOL ALPHA-1,6-MANNOSYLTRANSFERASE"/>
    <property type="match status" value="1"/>
</dbReference>
<feature type="transmembrane region" description="Helical" evidence="12">
    <location>
        <begin position="219"/>
        <end position="238"/>
    </location>
</feature>
<dbReference type="PANTHER" id="PTHR22760">
    <property type="entry name" value="GLYCOSYLTRANSFERASE"/>
    <property type="match status" value="1"/>
</dbReference>
<proteinExistence type="inferred from homology"/>
<dbReference type="GO" id="GO:0006487">
    <property type="term" value="P:protein N-linked glycosylation"/>
    <property type="evidence" value="ECO:0007669"/>
    <property type="project" value="TreeGrafter"/>
</dbReference>
<evidence type="ECO:0000313" key="14">
    <source>
        <dbReference type="EMBL" id="KIY72463.1"/>
    </source>
</evidence>
<comment type="pathway">
    <text evidence="2">Protein modification; protein glycosylation.</text>
</comment>
<feature type="transmembrane region" description="Helical" evidence="12">
    <location>
        <begin position="322"/>
        <end position="342"/>
    </location>
</feature>
<comment type="similarity">
    <text evidence="3 12">Belongs to the glycosyltransferase 22 family.</text>
</comment>
<evidence type="ECO:0000256" key="13">
    <source>
        <dbReference type="SAM" id="SignalP"/>
    </source>
</evidence>
<keyword evidence="9 12" id="KW-0472">Membrane</keyword>
<evidence type="ECO:0000256" key="1">
    <source>
        <dbReference type="ARBA" id="ARBA00004477"/>
    </source>
</evidence>
<evidence type="ECO:0000256" key="11">
    <source>
        <dbReference type="ARBA" id="ARBA00048899"/>
    </source>
</evidence>
<dbReference type="UniPathway" id="UPA00378"/>
<keyword evidence="4 12" id="KW-0328">Glycosyltransferase</keyword>
<keyword evidence="5 14" id="KW-0808">Transferase</keyword>
<evidence type="ECO:0000256" key="10">
    <source>
        <dbReference type="ARBA" id="ARBA00044721"/>
    </source>
</evidence>
<evidence type="ECO:0000256" key="9">
    <source>
        <dbReference type="ARBA" id="ARBA00023136"/>
    </source>
</evidence>
<feature type="transmembrane region" description="Helical" evidence="12">
    <location>
        <begin position="349"/>
        <end position="368"/>
    </location>
</feature>
<dbReference type="AlphaFoldDB" id="A0A0D7BPI3"/>
<accession>A0A0D7BPI3</accession>